<evidence type="ECO:0000256" key="1">
    <source>
        <dbReference type="ARBA" id="ARBA00000085"/>
    </source>
</evidence>
<dbReference type="Pfam" id="PF02518">
    <property type="entry name" value="HATPase_c"/>
    <property type="match status" value="1"/>
</dbReference>
<dbReference type="SMART" id="SM00091">
    <property type="entry name" value="PAS"/>
    <property type="match status" value="1"/>
</dbReference>
<dbReference type="Pfam" id="PF13426">
    <property type="entry name" value="PAS_9"/>
    <property type="match status" value="1"/>
</dbReference>
<keyword evidence="11 18" id="KW-1133">Transmembrane helix</keyword>
<dbReference type="InterPro" id="IPR008207">
    <property type="entry name" value="Sig_transdc_His_kin_Hpt_dom"/>
</dbReference>
<dbReference type="GO" id="GO:0000155">
    <property type="term" value="F:phosphorelay sensor kinase activity"/>
    <property type="evidence" value="ECO:0007669"/>
    <property type="project" value="InterPro"/>
</dbReference>
<dbReference type="InterPro" id="IPR036097">
    <property type="entry name" value="HisK_dim/P_sf"/>
</dbReference>
<feature type="transmembrane region" description="Helical" evidence="18">
    <location>
        <begin position="40"/>
        <end position="57"/>
    </location>
</feature>
<dbReference type="PROSITE" id="PS50894">
    <property type="entry name" value="HPT"/>
    <property type="match status" value="1"/>
</dbReference>
<dbReference type="InterPro" id="IPR001610">
    <property type="entry name" value="PAC"/>
</dbReference>
<dbReference type="CDD" id="cd16922">
    <property type="entry name" value="HATPase_EvgS-ArcB-TorS-like"/>
    <property type="match status" value="1"/>
</dbReference>
<evidence type="ECO:0000259" key="19">
    <source>
        <dbReference type="PROSITE" id="PS50109"/>
    </source>
</evidence>
<feature type="transmembrane region" description="Helical" evidence="18">
    <location>
        <begin position="69"/>
        <end position="91"/>
    </location>
</feature>
<dbReference type="AlphaFoldDB" id="A0A2W4T9H6"/>
<evidence type="ECO:0000256" key="14">
    <source>
        <dbReference type="ARBA" id="ARBA00064003"/>
    </source>
</evidence>
<comment type="catalytic activity">
    <reaction evidence="1">
        <text>ATP + protein L-histidine = ADP + protein N-phospho-L-histidine.</text>
        <dbReference type="EC" id="2.7.13.3"/>
    </reaction>
</comment>
<evidence type="ECO:0000313" key="24">
    <source>
        <dbReference type="EMBL" id="PZN81324.1"/>
    </source>
</evidence>
<evidence type="ECO:0000256" key="2">
    <source>
        <dbReference type="ARBA" id="ARBA00004651"/>
    </source>
</evidence>
<dbReference type="Pfam" id="PF00072">
    <property type="entry name" value="Response_reg"/>
    <property type="match status" value="2"/>
</dbReference>
<dbReference type="InterPro" id="IPR003594">
    <property type="entry name" value="HATPase_dom"/>
</dbReference>
<dbReference type="InterPro" id="IPR000700">
    <property type="entry name" value="PAS-assoc_C"/>
</dbReference>
<dbReference type="InterPro" id="IPR035965">
    <property type="entry name" value="PAS-like_dom_sf"/>
</dbReference>
<dbReference type="CDD" id="cd17546">
    <property type="entry name" value="REC_hyHK_CKI1_RcsC-like"/>
    <property type="match status" value="2"/>
</dbReference>
<dbReference type="PROSITE" id="PS50109">
    <property type="entry name" value="HIS_KIN"/>
    <property type="match status" value="1"/>
</dbReference>
<keyword evidence="8" id="KW-0547">Nucleotide-binding</keyword>
<dbReference type="PRINTS" id="PR00344">
    <property type="entry name" value="BCTRLSENSOR"/>
</dbReference>
<evidence type="ECO:0000256" key="17">
    <source>
        <dbReference type="PROSITE-ProRule" id="PRU00169"/>
    </source>
</evidence>
<dbReference type="Gene3D" id="3.30.450.20">
    <property type="entry name" value="PAS domain"/>
    <property type="match status" value="1"/>
</dbReference>
<evidence type="ECO:0000259" key="20">
    <source>
        <dbReference type="PROSITE" id="PS50110"/>
    </source>
</evidence>
<protein>
    <recommendedName>
        <fullName evidence="15">Sensory/regulatory protein RpfC</fullName>
        <ecNumber evidence="3">2.7.13.3</ecNumber>
    </recommendedName>
</protein>
<keyword evidence="5 17" id="KW-0597">Phosphoprotein</keyword>
<dbReference type="SUPFAM" id="SSF55874">
    <property type="entry name" value="ATPase domain of HSP90 chaperone/DNA topoisomerase II/histidine kinase"/>
    <property type="match status" value="1"/>
</dbReference>
<dbReference type="GO" id="GO:0005886">
    <property type="term" value="C:plasma membrane"/>
    <property type="evidence" value="ECO:0007669"/>
    <property type="project" value="UniProtKB-SubCell"/>
</dbReference>
<evidence type="ECO:0000256" key="12">
    <source>
        <dbReference type="ARBA" id="ARBA00023012"/>
    </source>
</evidence>
<dbReference type="PANTHER" id="PTHR45339:SF1">
    <property type="entry name" value="HYBRID SIGNAL TRANSDUCTION HISTIDINE KINASE J"/>
    <property type="match status" value="1"/>
</dbReference>
<feature type="modified residue" description="Phosphohistidine" evidence="16">
    <location>
        <position position="1010"/>
    </location>
</feature>
<dbReference type="FunFam" id="3.30.565.10:FF:000010">
    <property type="entry name" value="Sensor histidine kinase RcsC"/>
    <property type="match status" value="1"/>
</dbReference>
<sequence length="1147" mass="126750">MASTTITLYLDVVFFIYGLSFILLGIVVVTRAKEESRLELAHFIWLLATFAFIHGVLEWMGLWEIVRGYNHTLALAKPCVLFVSYVFLFEFGRRMLRASLKPETPSWLPGLVLSRALLAVVVYAVLLAIGFADEKDLALAIWSRYLLGFTGSLLTGVGFLLYCQNRIRPVLATSDFRPILHACQVAAFTFLLYGVLAGLVVPRALWFPADWMNNETFDAFIGLPVELFRAGCGILMLLSVAQLLWVFHIESHQRLLQSFTERKQTQDDLDAQNKTLNAITSSTQNAIAMMDDEGKISFWNQGAEMMFGYSTDAAMGQNLHELIAPERFLPSHRGAFPIWQKTGRGNAVGKTLELVGVRKDGEEFPIELSLSSVFLRQRWFAVGIIRDITSRKQQEVELSQAKLAAETANQAKSEFLANMSHEIRTPMNAILGLIQLVLETPLKPKQYDFLRKAYASSRALLSILNDILDYSKIEAGRLEIERLPFRIEETLKSVADLHTASITEKGLEIFLEIDPAIPVEVIGDAMRLSQVFNNLVGNAVKFTEFGEIHIKAEVAHDDGETVTLRFAVRDTGIGLSKKQMDRLFQAFTQGDGSITRKHGGTGLGLTISQRLIGLMGGSISVSSTEGEGSTFAFTIQVGVGASSVGYRDLRPLEYCKILAVDDQETARIILKQILDAWGLETHTAASGEDALAQIEAAELSRCPFDAVLLDWRMPGMGGLEVARCLQDDARLGHLTHPLLVVMITAYDKEELLSQVGSIHLDGVLTKPVMPSELFNALVKGSNSKPVVSSIDYKPIDYKPTHNHHDFDGARILLVEDNAINQQVAAEFLSRFNFKVTLANHGGEAVDWVSRESFDAVLMDLHMPTMDGLEATRRILELQNGRDLPIIAMTAAVMPEDRERCAACGMVDFVSKPIDPDELCLVLQRWIKPGSVGPLLVTDYVLVDGKKPSEVDLPDFLPGFDLGTALKRLCGNRQLLARLLLEFAEGQAGFLAQLDALLDEGDNAQATLLLHTLKGVASNLGASELARWTQQLEREVKADQPLISRIPFAVALTDATGAISTQVRLNQKDLTSERQDLKALAELLTSVAPYLREQELIPDVQMTALQTFAQNDLPDSPLAKLIYQINQFDHAGAMATITQLATTLGLEL</sequence>
<feature type="domain" description="Histidine kinase" evidence="19">
    <location>
        <begin position="418"/>
        <end position="639"/>
    </location>
</feature>
<feature type="modified residue" description="4-aspartylphosphate" evidence="17">
    <location>
        <position position="859"/>
    </location>
</feature>
<dbReference type="SUPFAM" id="SSF47226">
    <property type="entry name" value="Histidine-containing phosphotransfer domain, HPT domain"/>
    <property type="match status" value="1"/>
</dbReference>
<dbReference type="GO" id="GO:0005524">
    <property type="term" value="F:ATP binding"/>
    <property type="evidence" value="ECO:0007669"/>
    <property type="project" value="UniProtKB-KW"/>
</dbReference>
<dbReference type="CDD" id="cd00082">
    <property type="entry name" value="HisKA"/>
    <property type="match status" value="1"/>
</dbReference>
<feature type="domain" description="Response regulatory" evidence="20">
    <location>
        <begin position="656"/>
        <end position="781"/>
    </location>
</feature>
<dbReference type="InterPro" id="IPR005467">
    <property type="entry name" value="His_kinase_dom"/>
</dbReference>
<dbReference type="PROSITE" id="PS50112">
    <property type="entry name" value="PAS"/>
    <property type="match status" value="1"/>
</dbReference>
<dbReference type="InterPro" id="IPR036641">
    <property type="entry name" value="HPT_dom_sf"/>
</dbReference>
<evidence type="ECO:0000256" key="10">
    <source>
        <dbReference type="ARBA" id="ARBA00022840"/>
    </source>
</evidence>
<dbReference type="Gene3D" id="3.30.565.10">
    <property type="entry name" value="Histidine kinase-like ATPase, C-terminal domain"/>
    <property type="match status" value="1"/>
</dbReference>
<name>A0A2W4T9H6_9GAMM</name>
<comment type="subunit">
    <text evidence="14">At low DSF concentrations, interacts with RpfF.</text>
</comment>
<keyword evidence="10" id="KW-0067">ATP-binding</keyword>
<evidence type="ECO:0000256" key="6">
    <source>
        <dbReference type="ARBA" id="ARBA00022679"/>
    </source>
</evidence>
<dbReference type="Gene3D" id="1.20.120.160">
    <property type="entry name" value="HPT domain"/>
    <property type="match status" value="1"/>
</dbReference>
<evidence type="ECO:0000256" key="7">
    <source>
        <dbReference type="ARBA" id="ARBA00022692"/>
    </source>
</evidence>
<keyword evidence="13 18" id="KW-0472">Membrane</keyword>
<dbReference type="InterPro" id="IPR036890">
    <property type="entry name" value="HATPase_C_sf"/>
</dbReference>
<dbReference type="SMART" id="SM00086">
    <property type="entry name" value="PAC"/>
    <property type="match status" value="1"/>
</dbReference>
<evidence type="ECO:0000256" key="9">
    <source>
        <dbReference type="ARBA" id="ARBA00022777"/>
    </source>
</evidence>
<evidence type="ECO:0000259" key="22">
    <source>
        <dbReference type="PROSITE" id="PS50113"/>
    </source>
</evidence>
<feature type="transmembrane region" description="Helical" evidence="18">
    <location>
        <begin position="227"/>
        <end position="247"/>
    </location>
</feature>
<dbReference type="InterPro" id="IPR011006">
    <property type="entry name" value="CheY-like_superfamily"/>
</dbReference>
<feature type="domain" description="PAC" evidence="22">
    <location>
        <begin position="350"/>
        <end position="400"/>
    </location>
</feature>
<organism evidence="24 25">
    <name type="scientific">Candidatus Methylumidiphilus alinenensis</name>
    <dbReference type="NCBI Taxonomy" id="2202197"/>
    <lineage>
        <taxon>Bacteria</taxon>
        <taxon>Pseudomonadati</taxon>
        <taxon>Pseudomonadota</taxon>
        <taxon>Gammaproteobacteria</taxon>
        <taxon>Methylococcales</taxon>
        <taxon>Candidatus Methylumidiphilus</taxon>
    </lineage>
</organism>
<gene>
    <name evidence="24" type="ORF">DM484_08485</name>
</gene>
<comment type="caution">
    <text evidence="24">The sequence shown here is derived from an EMBL/GenBank/DDBJ whole genome shotgun (WGS) entry which is preliminary data.</text>
</comment>
<dbReference type="SUPFAM" id="SSF47384">
    <property type="entry name" value="Homodimeric domain of signal transducing histidine kinase"/>
    <property type="match status" value="1"/>
</dbReference>
<dbReference type="SUPFAM" id="SSF55785">
    <property type="entry name" value="PYP-like sensor domain (PAS domain)"/>
    <property type="match status" value="1"/>
</dbReference>
<dbReference type="SMART" id="SM00388">
    <property type="entry name" value="HisKA"/>
    <property type="match status" value="1"/>
</dbReference>
<comment type="subcellular location">
    <subcellularLocation>
        <location evidence="2">Cell membrane</location>
        <topology evidence="2">Multi-pass membrane protein</topology>
    </subcellularLocation>
</comment>
<dbReference type="Gene3D" id="3.40.50.2300">
    <property type="match status" value="2"/>
</dbReference>
<evidence type="ECO:0000256" key="3">
    <source>
        <dbReference type="ARBA" id="ARBA00012438"/>
    </source>
</evidence>
<dbReference type="InterPro" id="IPR001789">
    <property type="entry name" value="Sig_transdc_resp-reg_receiver"/>
</dbReference>
<evidence type="ECO:0000256" key="18">
    <source>
        <dbReference type="SAM" id="Phobius"/>
    </source>
</evidence>
<dbReference type="Pfam" id="PF00512">
    <property type="entry name" value="HisKA"/>
    <property type="match status" value="1"/>
</dbReference>
<dbReference type="SUPFAM" id="SSF52172">
    <property type="entry name" value="CheY-like"/>
    <property type="match status" value="2"/>
</dbReference>
<evidence type="ECO:0000256" key="11">
    <source>
        <dbReference type="ARBA" id="ARBA00022989"/>
    </source>
</evidence>
<keyword evidence="12" id="KW-0902">Two-component regulatory system</keyword>
<dbReference type="PROSITE" id="PS50113">
    <property type="entry name" value="PAC"/>
    <property type="match status" value="1"/>
</dbReference>
<proteinExistence type="predicted"/>
<dbReference type="InterPro" id="IPR003661">
    <property type="entry name" value="HisK_dim/P_dom"/>
</dbReference>
<dbReference type="PROSITE" id="PS50110">
    <property type="entry name" value="RESPONSE_REGULATORY"/>
    <property type="match status" value="2"/>
</dbReference>
<accession>A0A2W4T9H6</accession>
<dbReference type="PANTHER" id="PTHR45339">
    <property type="entry name" value="HYBRID SIGNAL TRANSDUCTION HISTIDINE KINASE J"/>
    <property type="match status" value="1"/>
</dbReference>
<dbReference type="InterPro" id="IPR000014">
    <property type="entry name" value="PAS"/>
</dbReference>
<keyword evidence="4" id="KW-1003">Cell membrane</keyword>
<reference evidence="24 25" key="1">
    <citation type="journal article" date="2018" name="Aquat. Microb. Ecol.">
        <title>Gammaproteobacterial methanotrophs dominate.</title>
        <authorList>
            <person name="Rissanen A.J."/>
            <person name="Saarenheimo J."/>
            <person name="Tiirola M."/>
            <person name="Peura S."/>
            <person name="Aalto S.L."/>
            <person name="Karvinen A."/>
            <person name="Nykanen H."/>
        </authorList>
    </citation>
    <scope>NUCLEOTIDE SEQUENCE [LARGE SCALE GENOMIC DNA]</scope>
    <source>
        <strain evidence="24">AMbin10</strain>
    </source>
</reference>
<feature type="transmembrane region" description="Helical" evidence="18">
    <location>
        <begin position="112"/>
        <end position="132"/>
    </location>
</feature>
<evidence type="ECO:0000256" key="5">
    <source>
        <dbReference type="ARBA" id="ARBA00022553"/>
    </source>
</evidence>
<dbReference type="EC" id="2.7.13.3" evidence="3"/>
<feature type="domain" description="Response regulatory" evidence="20">
    <location>
        <begin position="810"/>
        <end position="926"/>
    </location>
</feature>
<dbReference type="SMART" id="SM00387">
    <property type="entry name" value="HATPase_c"/>
    <property type="match status" value="1"/>
</dbReference>
<evidence type="ECO:0000256" key="16">
    <source>
        <dbReference type="PROSITE-ProRule" id="PRU00110"/>
    </source>
</evidence>
<keyword evidence="6" id="KW-0808">Transferase</keyword>
<keyword evidence="7 18" id="KW-0812">Transmembrane</keyword>
<evidence type="ECO:0000259" key="23">
    <source>
        <dbReference type="PROSITE" id="PS50894"/>
    </source>
</evidence>
<dbReference type="CDD" id="cd00130">
    <property type="entry name" value="PAS"/>
    <property type="match status" value="1"/>
</dbReference>
<evidence type="ECO:0000313" key="25">
    <source>
        <dbReference type="Proteomes" id="UP000249396"/>
    </source>
</evidence>
<dbReference type="SMART" id="SM00448">
    <property type="entry name" value="REC"/>
    <property type="match status" value="2"/>
</dbReference>
<dbReference type="Proteomes" id="UP000249396">
    <property type="component" value="Unassembled WGS sequence"/>
</dbReference>
<feature type="domain" description="HPt" evidence="23">
    <location>
        <begin position="971"/>
        <end position="1072"/>
    </location>
</feature>
<dbReference type="Gene3D" id="1.10.287.130">
    <property type="match status" value="1"/>
</dbReference>
<dbReference type="EMBL" id="QJPH01000269">
    <property type="protein sequence ID" value="PZN81324.1"/>
    <property type="molecule type" value="Genomic_DNA"/>
</dbReference>
<feature type="modified residue" description="4-aspartylphosphate" evidence="17">
    <location>
        <position position="710"/>
    </location>
</feature>
<evidence type="ECO:0000256" key="13">
    <source>
        <dbReference type="ARBA" id="ARBA00023136"/>
    </source>
</evidence>
<feature type="transmembrane region" description="Helical" evidence="18">
    <location>
        <begin position="6"/>
        <end position="28"/>
    </location>
</feature>
<keyword evidence="9" id="KW-0418">Kinase</keyword>
<dbReference type="NCBIfam" id="TIGR00229">
    <property type="entry name" value="sensory_box"/>
    <property type="match status" value="1"/>
</dbReference>
<dbReference type="Pfam" id="PF01627">
    <property type="entry name" value="Hpt"/>
    <property type="match status" value="1"/>
</dbReference>
<dbReference type="InterPro" id="IPR004358">
    <property type="entry name" value="Sig_transdc_His_kin-like_C"/>
</dbReference>
<evidence type="ECO:0000256" key="15">
    <source>
        <dbReference type="ARBA" id="ARBA00068150"/>
    </source>
</evidence>
<feature type="domain" description="PAS" evidence="21">
    <location>
        <begin position="272"/>
        <end position="326"/>
    </location>
</feature>
<feature type="transmembrane region" description="Helical" evidence="18">
    <location>
        <begin position="144"/>
        <end position="164"/>
    </location>
</feature>
<evidence type="ECO:0000259" key="21">
    <source>
        <dbReference type="PROSITE" id="PS50112"/>
    </source>
</evidence>
<feature type="transmembrane region" description="Helical" evidence="18">
    <location>
        <begin position="185"/>
        <end position="207"/>
    </location>
</feature>
<dbReference type="FunFam" id="1.10.287.130:FF:000002">
    <property type="entry name" value="Two-component osmosensing histidine kinase"/>
    <property type="match status" value="1"/>
</dbReference>
<evidence type="ECO:0000256" key="8">
    <source>
        <dbReference type="ARBA" id="ARBA00022741"/>
    </source>
</evidence>
<evidence type="ECO:0000256" key="4">
    <source>
        <dbReference type="ARBA" id="ARBA00022475"/>
    </source>
</evidence>